<dbReference type="RefSeq" id="WP_145648079.1">
    <property type="nucleotide sequence ID" value="NZ_VLLB01000002.1"/>
</dbReference>
<keyword evidence="1" id="KW-1133">Transmembrane helix</keyword>
<dbReference type="AlphaFoldDB" id="A0A562REB4"/>
<dbReference type="EMBL" id="VLLB01000002">
    <property type="protein sequence ID" value="TWI67263.1"/>
    <property type="molecule type" value="Genomic_DNA"/>
</dbReference>
<dbReference type="OrthoDB" id="8759624at2"/>
<gene>
    <name evidence="2" type="ORF">IP91_01376</name>
</gene>
<feature type="transmembrane region" description="Helical" evidence="1">
    <location>
        <begin position="78"/>
        <end position="97"/>
    </location>
</feature>
<dbReference type="Proteomes" id="UP000318431">
    <property type="component" value="Unassembled WGS sequence"/>
</dbReference>
<evidence type="ECO:0000313" key="2">
    <source>
        <dbReference type="EMBL" id="TWI67263.1"/>
    </source>
</evidence>
<keyword evidence="3" id="KW-1185">Reference proteome</keyword>
<proteinExistence type="predicted"/>
<feature type="transmembrane region" description="Helical" evidence="1">
    <location>
        <begin position="39"/>
        <end position="58"/>
    </location>
</feature>
<name>A0A562REB4_9BURK</name>
<evidence type="ECO:0000313" key="3">
    <source>
        <dbReference type="Proteomes" id="UP000318431"/>
    </source>
</evidence>
<keyword evidence="1" id="KW-0812">Transmembrane</keyword>
<evidence type="ECO:0000256" key="1">
    <source>
        <dbReference type="SAM" id="Phobius"/>
    </source>
</evidence>
<keyword evidence="1" id="KW-0472">Membrane</keyword>
<feature type="transmembrane region" description="Helical" evidence="1">
    <location>
        <begin position="12"/>
        <end position="32"/>
    </location>
</feature>
<protein>
    <submittedName>
        <fullName evidence="2">Uncharacterized protein</fullName>
    </submittedName>
</protein>
<sequence length="100" mass="10750">MGDGFFVKLWRGTAPLVLWAAHFFFCYLYSAAQCGRGTWLVLGIATVLALAAALWLLWRACRREGTASEGMLPLAEGASALLAVIGIGWGALPLVLLEHC</sequence>
<accession>A0A562REB4</accession>
<organism evidence="2 3">
    <name type="scientific">Pseudoduganella lurida</name>
    <dbReference type="NCBI Taxonomy" id="1036180"/>
    <lineage>
        <taxon>Bacteria</taxon>
        <taxon>Pseudomonadati</taxon>
        <taxon>Pseudomonadota</taxon>
        <taxon>Betaproteobacteria</taxon>
        <taxon>Burkholderiales</taxon>
        <taxon>Oxalobacteraceae</taxon>
        <taxon>Telluria group</taxon>
        <taxon>Pseudoduganella</taxon>
    </lineage>
</organism>
<comment type="caution">
    <text evidence="2">The sequence shown here is derived from an EMBL/GenBank/DDBJ whole genome shotgun (WGS) entry which is preliminary data.</text>
</comment>
<reference evidence="2 3" key="1">
    <citation type="journal article" date="2015" name="Stand. Genomic Sci.">
        <title>Genomic Encyclopedia of Bacterial and Archaeal Type Strains, Phase III: the genomes of soil and plant-associated and newly described type strains.</title>
        <authorList>
            <person name="Whitman W.B."/>
            <person name="Woyke T."/>
            <person name="Klenk H.P."/>
            <person name="Zhou Y."/>
            <person name="Lilburn T.G."/>
            <person name="Beck B.J."/>
            <person name="De Vos P."/>
            <person name="Vandamme P."/>
            <person name="Eisen J.A."/>
            <person name="Garrity G."/>
            <person name="Hugenholtz P."/>
            <person name="Kyrpides N.C."/>
        </authorList>
    </citation>
    <scope>NUCLEOTIDE SEQUENCE [LARGE SCALE GENOMIC DNA]</scope>
    <source>
        <strain evidence="2 3">CGMCC 1.10822</strain>
    </source>
</reference>